<accession>A0A419WR95</accession>
<name>A0A419WR95_9EURY</name>
<dbReference type="PROSITE" id="PS51318">
    <property type="entry name" value="TAT"/>
    <property type="match status" value="1"/>
</dbReference>
<dbReference type="OrthoDB" id="350693at2157"/>
<dbReference type="RefSeq" id="WP_120243454.1">
    <property type="nucleotide sequence ID" value="NZ_RAPO01000001.1"/>
</dbReference>
<organism evidence="1 2">
    <name type="scientific">Halopiger aswanensis</name>
    <dbReference type="NCBI Taxonomy" id="148449"/>
    <lineage>
        <taxon>Archaea</taxon>
        <taxon>Methanobacteriati</taxon>
        <taxon>Methanobacteriota</taxon>
        <taxon>Stenosarchaea group</taxon>
        <taxon>Halobacteria</taxon>
        <taxon>Halobacteriales</taxon>
        <taxon>Natrialbaceae</taxon>
        <taxon>Halopiger</taxon>
    </lineage>
</organism>
<dbReference type="PROSITE" id="PS51257">
    <property type="entry name" value="PROKAR_LIPOPROTEIN"/>
    <property type="match status" value="1"/>
</dbReference>
<keyword evidence="2" id="KW-1185">Reference proteome</keyword>
<dbReference type="Proteomes" id="UP000283805">
    <property type="component" value="Unassembled WGS sequence"/>
</dbReference>
<comment type="caution">
    <text evidence="1">The sequence shown here is derived from an EMBL/GenBank/DDBJ whole genome shotgun (WGS) entry which is preliminary data.</text>
</comment>
<proteinExistence type="predicted"/>
<protein>
    <submittedName>
        <fullName evidence="1">Uncharacterized protein</fullName>
    </submittedName>
</protein>
<dbReference type="AlphaFoldDB" id="A0A419WR95"/>
<sequence>MSSRRTVLYTFATGATGVLAGCSAAVEGGPEGSADLILVNETQSPVTVTLAVTDESGGTLLSETFDVPVVEGHGRPNTPIEDVFETDGEYTISVAVRDGPSTTETLLVRATADDADMHQIYIENDGIEFS</sequence>
<dbReference type="EMBL" id="RAPO01000001">
    <property type="protein sequence ID" value="RKD97979.1"/>
    <property type="molecule type" value="Genomic_DNA"/>
</dbReference>
<dbReference type="InterPro" id="IPR006311">
    <property type="entry name" value="TAT_signal"/>
</dbReference>
<evidence type="ECO:0000313" key="2">
    <source>
        <dbReference type="Proteomes" id="UP000283805"/>
    </source>
</evidence>
<gene>
    <name evidence="1" type="ORF">ATJ93_0978</name>
</gene>
<reference evidence="1 2" key="1">
    <citation type="submission" date="2018-09" db="EMBL/GenBank/DDBJ databases">
        <title>Genomic Encyclopedia of Archaeal and Bacterial Type Strains, Phase II (KMG-II): from individual species to whole genera.</title>
        <authorList>
            <person name="Goeker M."/>
        </authorList>
    </citation>
    <scope>NUCLEOTIDE SEQUENCE [LARGE SCALE GENOMIC DNA]</scope>
    <source>
        <strain evidence="1 2">DSM 13151</strain>
    </source>
</reference>
<evidence type="ECO:0000313" key="1">
    <source>
        <dbReference type="EMBL" id="RKD97979.1"/>
    </source>
</evidence>